<keyword evidence="2" id="KW-1185">Reference proteome</keyword>
<comment type="caution">
    <text evidence="1">The sequence shown here is derived from an EMBL/GenBank/DDBJ whole genome shotgun (WGS) entry which is preliminary data.</text>
</comment>
<gene>
    <name evidence="1" type="ORF">NX784_07310</name>
</gene>
<dbReference type="InterPro" id="IPR053847">
    <property type="entry name" value="DUF6928"/>
</dbReference>
<reference evidence="1 2" key="1">
    <citation type="submission" date="2022-08" db="EMBL/GenBank/DDBJ databases">
        <title>Reclassification of Massilia species as members of the genera Telluria, Duganella, Pseudoduganella, Mokoshia gen. nov. and Zemynaea gen. nov. using orthogonal and non-orthogonal genome-based approaches.</title>
        <authorList>
            <person name="Bowman J.P."/>
        </authorList>
    </citation>
    <scope>NUCLEOTIDE SEQUENCE [LARGE SCALE GENOMIC DNA]</scope>
    <source>
        <strain evidence="1 2">JCM 31316</strain>
    </source>
</reference>
<accession>A0ABT1ZNB4</accession>
<dbReference type="EMBL" id="JANUGW010000004">
    <property type="protein sequence ID" value="MCS0581396.1"/>
    <property type="molecule type" value="Genomic_DNA"/>
</dbReference>
<organism evidence="1 2">
    <name type="scientific">Massilia pinisoli</name>
    <dbReference type="NCBI Taxonomy" id="1772194"/>
    <lineage>
        <taxon>Bacteria</taxon>
        <taxon>Pseudomonadati</taxon>
        <taxon>Pseudomonadota</taxon>
        <taxon>Betaproteobacteria</taxon>
        <taxon>Burkholderiales</taxon>
        <taxon>Oxalobacteraceae</taxon>
        <taxon>Telluria group</taxon>
        <taxon>Massilia</taxon>
    </lineage>
</organism>
<protein>
    <submittedName>
        <fullName evidence="1">Uncharacterized protein</fullName>
    </submittedName>
</protein>
<sequence length="214" mass="24074">MGAKTWMLVYSKRDPKEFLHAGARLDRDATTALVKQLYPSEKLVPLDDGDLCFTCPPDKEIVAGCFPGLAIVAAKEFGIDYPSKLASRFVDAFSDGTLYLHAMHSVVDWFAFGVWRNGILQRSLSLSPDSGIMEDIGDRLPFEQAYWAGEHPAVDPDEDPANYPFPFHPLDLGEAALAAFFGYQLEGMIDPELIQPERIPLMRFERKKAGWKFW</sequence>
<dbReference type="Proteomes" id="UP001204151">
    <property type="component" value="Unassembled WGS sequence"/>
</dbReference>
<proteinExistence type="predicted"/>
<evidence type="ECO:0000313" key="1">
    <source>
        <dbReference type="EMBL" id="MCS0581396.1"/>
    </source>
</evidence>
<evidence type="ECO:0000313" key="2">
    <source>
        <dbReference type="Proteomes" id="UP001204151"/>
    </source>
</evidence>
<dbReference type="RefSeq" id="WP_258815999.1">
    <property type="nucleotide sequence ID" value="NZ_JANUGW010000004.1"/>
</dbReference>
<name>A0ABT1ZNB4_9BURK</name>
<dbReference type="Pfam" id="PF21997">
    <property type="entry name" value="DUF6928"/>
    <property type="match status" value="1"/>
</dbReference>